<dbReference type="STRING" id="1818881.A3196_10115"/>
<evidence type="ECO:0000313" key="3">
    <source>
        <dbReference type="Proteomes" id="UP000094849"/>
    </source>
</evidence>
<sequence>MLRTVAEILQEFANEERQKLDNFELKHGPTIGKMYEGLTSEILGRAIPEEIGLRIVSGVIYDDTGVMTGEIDCMLVEGKGVQVPYTSSFKWHIKDVICVFEVKKTLYSKDLADSFAHVRDVLSSYSRYIESGNAKGKVDLGSARKAFSMITKTIAPIHEDVGTLPLMEEMVYHTLVMEQLSPIRIVLGYHGFKSEYSFREAMFEYLEENLNKQGFGVGSFPQLIISENHSLVKGNGQPYCPPLRNGSWDFFLSSPENPAVFILELVWTRLQLKYSLGGLWGEDLLEEGFHVFLSGKIVQKEGRTSWDYQYKPIEKEILEEEYKPGQWKPVFLDQNQFVIINRLCSEGSEDVANTDFVKWLGDQNINVDSFVDSLLNTGLVAKDKNHLKLTTEECQCVILPTGEYVAAENNTGRLTRWISSRL</sequence>
<evidence type="ECO:0000313" key="2">
    <source>
        <dbReference type="EMBL" id="ODB97089.1"/>
    </source>
</evidence>
<dbReference type="AlphaFoldDB" id="A0A1E2UQU2"/>
<accession>A0A1E2UQU2</accession>
<keyword evidence="3" id="KW-1185">Reference proteome</keyword>
<protein>
    <recommendedName>
        <fullName evidence="1">DUF6602 domain-containing protein</fullName>
    </recommendedName>
</protein>
<gene>
    <name evidence="2" type="ORF">A3196_10115</name>
</gene>
<dbReference type="Pfam" id="PF20247">
    <property type="entry name" value="DUF6602"/>
    <property type="match status" value="1"/>
</dbReference>
<reference evidence="2 3" key="1">
    <citation type="submission" date="2016-03" db="EMBL/GenBank/DDBJ databases">
        <title>Chemosynthetic sulphur-oxidizing symbionts of marine invertebrate animals are capable of nitrogen fixation.</title>
        <authorList>
            <person name="Petersen J.M."/>
            <person name="Kemper A."/>
            <person name="Gruber-Vodicka H."/>
            <person name="Cardini U."/>
            <person name="Geest Mvander."/>
            <person name="Kleiner M."/>
            <person name="Bulgheresi S."/>
            <person name="Fussmann M."/>
            <person name="Herbold C."/>
            <person name="Seah B.K.B."/>
            <person name="Antony C.Paul."/>
            <person name="Liu D."/>
            <person name="Belitz A."/>
            <person name="Weber M."/>
        </authorList>
    </citation>
    <scope>NUCLEOTIDE SEQUENCE [LARGE SCALE GENOMIC DNA]</scope>
    <source>
        <strain evidence="2">G_D</strain>
    </source>
</reference>
<dbReference type="InterPro" id="IPR046537">
    <property type="entry name" value="DUF6602"/>
</dbReference>
<dbReference type="Proteomes" id="UP000094849">
    <property type="component" value="Unassembled WGS sequence"/>
</dbReference>
<name>A0A1E2UQU2_9GAMM</name>
<evidence type="ECO:0000259" key="1">
    <source>
        <dbReference type="Pfam" id="PF20247"/>
    </source>
</evidence>
<comment type="caution">
    <text evidence="2">The sequence shown here is derived from an EMBL/GenBank/DDBJ whole genome shotgun (WGS) entry which is preliminary data.</text>
</comment>
<dbReference type="EMBL" id="LVJZ01000003">
    <property type="protein sequence ID" value="ODB97089.1"/>
    <property type="molecule type" value="Genomic_DNA"/>
</dbReference>
<feature type="domain" description="DUF6602" evidence="1">
    <location>
        <begin position="24"/>
        <end position="121"/>
    </location>
</feature>
<organism evidence="2 3">
    <name type="scientific">Candidatus Thiodiazotropha endoloripes</name>
    <dbReference type="NCBI Taxonomy" id="1818881"/>
    <lineage>
        <taxon>Bacteria</taxon>
        <taxon>Pseudomonadati</taxon>
        <taxon>Pseudomonadota</taxon>
        <taxon>Gammaproteobacteria</taxon>
        <taxon>Chromatiales</taxon>
        <taxon>Sedimenticolaceae</taxon>
        <taxon>Candidatus Thiodiazotropha</taxon>
    </lineage>
</organism>
<proteinExistence type="predicted"/>